<dbReference type="Proteomes" id="UP000177941">
    <property type="component" value="Unassembled WGS sequence"/>
</dbReference>
<evidence type="ECO:0000313" key="1">
    <source>
        <dbReference type="EMBL" id="OGY35814.1"/>
    </source>
</evidence>
<proteinExistence type="predicted"/>
<sequence length="191" mass="20627">MKKLLFLGLVGIALALGITTFFGAFRHGKAASMKNGLRTGSTIAQAEDIGAKFSKDDAQPFLFSTGSLSNTITQHAISPAADANYLLEHYKACGPKYRPASYFPDVAHTMRKLPETKYSIGTFQIILIPNLLGYKNFPAVQEDFFACPGATGVLVPAAMNDSWLVFTRSCPASDDACKQASEIISPTIRLK</sequence>
<organism evidence="1 2">
    <name type="scientific">Candidatus Andersenbacteria bacterium RIFCSPHIGHO2_12_FULL_45_11b</name>
    <dbReference type="NCBI Taxonomy" id="1797282"/>
    <lineage>
        <taxon>Bacteria</taxon>
        <taxon>Candidatus Anderseniibacteriota</taxon>
    </lineage>
</organism>
<protein>
    <submittedName>
        <fullName evidence="1">Uncharacterized protein</fullName>
    </submittedName>
</protein>
<accession>A0A1G1X740</accession>
<gene>
    <name evidence="1" type="ORF">A3E36_03630</name>
</gene>
<dbReference type="EMBL" id="MHHS01000045">
    <property type="protein sequence ID" value="OGY35814.1"/>
    <property type="molecule type" value="Genomic_DNA"/>
</dbReference>
<reference evidence="1 2" key="1">
    <citation type="journal article" date="2016" name="Nat. Commun.">
        <title>Thousands of microbial genomes shed light on interconnected biogeochemical processes in an aquifer system.</title>
        <authorList>
            <person name="Anantharaman K."/>
            <person name="Brown C.T."/>
            <person name="Hug L.A."/>
            <person name="Sharon I."/>
            <person name="Castelle C.J."/>
            <person name="Probst A.J."/>
            <person name="Thomas B.C."/>
            <person name="Singh A."/>
            <person name="Wilkins M.J."/>
            <person name="Karaoz U."/>
            <person name="Brodie E.L."/>
            <person name="Williams K.H."/>
            <person name="Hubbard S.S."/>
            <person name="Banfield J.F."/>
        </authorList>
    </citation>
    <scope>NUCLEOTIDE SEQUENCE [LARGE SCALE GENOMIC DNA]</scope>
</reference>
<dbReference type="AlphaFoldDB" id="A0A1G1X740"/>
<comment type="caution">
    <text evidence="1">The sequence shown here is derived from an EMBL/GenBank/DDBJ whole genome shotgun (WGS) entry which is preliminary data.</text>
</comment>
<evidence type="ECO:0000313" key="2">
    <source>
        <dbReference type="Proteomes" id="UP000177941"/>
    </source>
</evidence>
<name>A0A1G1X740_9BACT</name>